<feature type="transmembrane region" description="Helical" evidence="1">
    <location>
        <begin position="294"/>
        <end position="314"/>
    </location>
</feature>
<sequence>MSADSVVVPASGESLPVFANDRLAFDAVDALEITARLEASGLSDRTVRRRHGATDVFEYAQSLVQVVREPAQASPILQGWLGRAALLDAVCRAVVLILGAVLGGLTATVMATNTREVLIAGISAWVVGQSISGIVWAHAGAGQLDRGIARGTGAALLIMLGLAGFLGVLLLLPRHDATLAGLIMAWCWYSCVVSMLVILGRSRFLLTVLAIAVAAVLLALALGHQAAPAIVLTLAILAIAAVTGALAKHLRTVSEPRTPDPGDLRAALPPAAQAGFLAAALTIALIRLPAWEGTALVVATVVAAAATDPALVLMRQRLLWSSNRTPLLRHAARHARSLTMAMSAAIVVISGSVSILVVVFMVEDHRAAATVIVAAAFSALATTATTLAAFGLPRGGVVFAAAAFLSSAVWVTLGDIPGMLVAMVFLVAGIVVLLARVSDPRAYA</sequence>
<dbReference type="RefSeq" id="WP_210230660.1">
    <property type="nucleotide sequence ID" value="NZ_CP076022.1"/>
</dbReference>
<keyword evidence="3" id="KW-1185">Reference proteome</keyword>
<keyword evidence="1" id="KW-0812">Transmembrane</keyword>
<feature type="transmembrane region" description="Helical" evidence="1">
    <location>
        <begin position="419"/>
        <end position="437"/>
    </location>
</feature>
<evidence type="ECO:0000256" key="1">
    <source>
        <dbReference type="SAM" id="Phobius"/>
    </source>
</evidence>
<name>A0A975M705_9MICC</name>
<evidence type="ECO:0000313" key="3">
    <source>
        <dbReference type="Proteomes" id="UP000676885"/>
    </source>
</evidence>
<organism evidence="2 3">
    <name type="scientific">Arthrobacter jiangjiafuii</name>
    <dbReference type="NCBI Taxonomy" id="2817475"/>
    <lineage>
        <taxon>Bacteria</taxon>
        <taxon>Bacillati</taxon>
        <taxon>Actinomycetota</taxon>
        <taxon>Actinomycetes</taxon>
        <taxon>Micrococcales</taxon>
        <taxon>Micrococcaceae</taxon>
        <taxon>Arthrobacter</taxon>
    </lineage>
</organism>
<reference evidence="2 3" key="1">
    <citation type="submission" date="2021-05" db="EMBL/GenBank/DDBJ databases">
        <title>Novel species in genus Arthrobacter.</title>
        <authorList>
            <person name="Zhang G."/>
        </authorList>
    </citation>
    <scope>NUCLEOTIDE SEQUENCE [LARGE SCALE GENOMIC DNA]</scope>
    <source>
        <strain evidence="3">zg-ZUI227</strain>
    </source>
</reference>
<dbReference type="AlphaFoldDB" id="A0A975M705"/>
<feature type="transmembrane region" description="Helical" evidence="1">
    <location>
        <begin position="204"/>
        <end position="223"/>
    </location>
</feature>
<feature type="transmembrane region" description="Helical" evidence="1">
    <location>
        <begin position="151"/>
        <end position="172"/>
    </location>
</feature>
<dbReference type="Proteomes" id="UP000676885">
    <property type="component" value="Chromosome"/>
</dbReference>
<accession>A0A975M705</accession>
<feature type="transmembrane region" description="Helical" evidence="1">
    <location>
        <begin position="267"/>
        <end position="288"/>
    </location>
</feature>
<feature type="transmembrane region" description="Helical" evidence="1">
    <location>
        <begin position="117"/>
        <end position="139"/>
    </location>
</feature>
<feature type="transmembrane region" description="Helical" evidence="1">
    <location>
        <begin position="335"/>
        <end position="361"/>
    </location>
</feature>
<dbReference type="EMBL" id="CP076022">
    <property type="protein sequence ID" value="QWC11138.1"/>
    <property type="molecule type" value="Genomic_DNA"/>
</dbReference>
<feature type="transmembrane region" description="Helical" evidence="1">
    <location>
        <begin position="229"/>
        <end position="247"/>
    </location>
</feature>
<evidence type="ECO:0000313" key="2">
    <source>
        <dbReference type="EMBL" id="QWC11138.1"/>
    </source>
</evidence>
<gene>
    <name evidence="2" type="ORF">KKR91_06055</name>
</gene>
<feature type="transmembrane region" description="Helical" evidence="1">
    <location>
        <begin position="89"/>
        <end position="111"/>
    </location>
</feature>
<proteinExistence type="predicted"/>
<protein>
    <submittedName>
        <fullName evidence="2">Uncharacterized protein</fullName>
    </submittedName>
</protein>
<keyword evidence="1" id="KW-0472">Membrane</keyword>
<feature type="transmembrane region" description="Helical" evidence="1">
    <location>
        <begin position="178"/>
        <end position="199"/>
    </location>
</feature>
<feature type="transmembrane region" description="Helical" evidence="1">
    <location>
        <begin position="367"/>
        <end position="390"/>
    </location>
</feature>
<dbReference type="KEGG" id="ajg:KKR91_06055"/>
<keyword evidence="1" id="KW-1133">Transmembrane helix</keyword>